<dbReference type="Proteomes" id="UP001439008">
    <property type="component" value="Unassembled WGS sequence"/>
</dbReference>
<sequence length="240" mass="29111">GDRFYHFKCNKCQPYQSFKTFSKYKTKKYKMRLSIYNMFLSTNQHYFSENKIKNFANEKFSTKKLNFDNQNFDKKFFSAKFEDKIKFTINYFHLKKVRKGLKINICYLLPNDYNKRMLRKSKRPQMKLATLVRNICSRNSKLLKYDLSNLNSFCLSNFTETEKSILVSLLPNVDNETKKLETVFKNPFFQRDLRLFRDLLQKGDLDQDLRLYRTTTLRKRSDKSSKIFWTDKIVDEIFFN</sequence>
<organism evidence="2 3">
    <name type="scientific">Bonamia ostreae</name>
    <dbReference type="NCBI Taxonomy" id="126728"/>
    <lineage>
        <taxon>Eukaryota</taxon>
        <taxon>Sar</taxon>
        <taxon>Rhizaria</taxon>
        <taxon>Endomyxa</taxon>
        <taxon>Ascetosporea</taxon>
        <taxon>Haplosporida</taxon>
        <taxon>Bonamia</taxon>
    </lineage>
</organism>
<evidence type="ECO:0000313" key="3">
    <source>
        <dbReference type="Proteomes" id="UP001439008"/>
    </source>
</evidence>
<reference evidence="2 3" key="1">
    <citation type="journal article" date="2024" name="BMC Biol.">
        <title>Comparative genomics of Ascetosporea gives new insight into the evolutionary basis for animal parasitism in Rhizaria.</title>
        <authorList>
            <person name="Hiltunen Thoren M."/>
            <person name="Onut-Brannstrom I."/>
            <person name="Alfjorden A."/>
            <person name="Peckova H."/>
            <person name="Swords F."/>
            <person name="Hooper C."/>
            <person name="Holzer A.S."/>
            <person name="Bass D."/>
            <person name="Burki F."/>
        </authorList>
    </citation>
    <scope>NUCLEOTIDE SEQUENCE [LARGE SCALE GENOMIC DNA]</scope>
    <source>
        <strain evidence="2">20-A016</strain>
    </source>
</reference>
<name>A0ABV2AQC7_9EUKA</name>
<dbReference type="InterPro" id="IPR028020">
    <property type="entry name" value="ASX_DEUBAD_dom"/>
</dbReference>
<protein>
    <recommendedName>
        <fullName evidence="1">ASX DEUBAD domain-containing protein</fullName>
    </recommendedName>
</protein>
<proteinExistence type="predicted"/>
<dbReference type="Pfam" id="PF13919">
    <property type="entry name" value="ASXH"/>
    <property type="match status" value="1"/>
</dbReference>
<accession>A0ABV2AQC7</accession>
<gene>
    <name evidence="2" type="ORF">MHBO_003203</name>
</gene>
<evidence type="ECO:0000313" key="2">
    <source>
        <dbReference type="EMBL" id="MES1921674.1"/>
    </source>
</evidence>
<feature type="non-terminal residue" evidence="2">
    <location>
        <position position="1"/>
    </location>
</feature>
<dbReference type="EMBL" id="JBDODL010001616">
    <property type="protein sequence ID" value="MES1921674.1"/>
    <property type="molecule type" value="Genomic_DNA"/>
</dbReference>
<evidence type="ECO:0000259" key="1">
    <source>
        <dbReference type="Pfam" id="PF13919"/>
    </source>
</evidence>
<keyword evidence="3" id="KW-1185">Reference proteome</keyword>
<comment type="caution">
    <text evidence="2">The sequence shown here is derived from an EMBL/GenBank/DDBJ whole genome shotgun (WGS) entry which is preliminary data.</text>
</comment>
<feature type="domain" description="ASX DEUBAD" evidence="1">
    <location>
        <begin position="135"/>
        <end position="220"/>
    </location>
</feature>